<evidence type="ECO:0000313" key="8">
    <source>
        <dbReference type="Proteomes" id="UP001583186"/>
    </source>
</evidence>
<dbReference type="PANTHER" id="PTHR43791">
    <property type="entry name" value="PERMEASE-RELATED"/>
    <property type="match status" value="1"/>
</dbReference>
<dbReference type="EMBL" id="JAWCUI010000037">
    <property type="protein sequence ID" value="KAL1893481.1"/>
    <property type="molecule type" value="Genomic_DNA"/>
</dbReference>
<keyword evidence="4 6" id="KW-1133">Transmembrane helix</keyword>
<dbReference type="Proteomes" id="UP001583186">
    <property type="component" value="Unassembled WGS sequence"/>
</dbReference>
<evidence type="ECO:0000256" key="1">
    <source>
        <dbReference type="ARBA" id="ARBA00004141"/>
    </source>
</evidence>
<comment type="caution">
    <text evidence="7">The sequence shown here is derived from an EMBL/GenBank/DDBJ whole genome shotgun (WGS) entry which is preliminary data.</text>
</comment>
<evidence type="ECO:0000256" key="4">
    <source>
        <dbReference type="ARBA" id="ARBA00022989"/>
    </source>
</evidence>
<keyword evidence="5 6" id="KW-0472">Membrane</keyword>
<comment type="subcellular location">
    <subcellularLocation>
        <location evidence="1">Membrane</location>
        <topology evidence="1">Multi-pass membrane protein</topology>
    </subcellularLocation>
</comment>
<name>A0ABR3YYL3_9PEZI</name>
<keyword evidence="3 6" id="KW-0812">Transmembrane</keyword>
<evidence type="ECO:0000256" key="2">
    <source>
        <dbReference type="ARBA" id="ARBA00022448"/>
    </source>
</evidence>
<feature type="transmembrane region" description="Helical" evidence="6">
    <location>
        <begin position="116"/>
        <end position="135"/>
    </location>
</feature>
<reference evidence="7 8" key="1">
    <citation type="journal article" date="2024" name="IMA Fungus">
        <title>IMA Genome - F19 : A genome assembly and annotation guide to empower mycologists, including annotated draft genome sequences of Ceratocystis pirilliformis, Diaporthe australafricana, Fusarium ophioides, Paecilomyces lecythidis, and Sporothrix stenoceras.</title>
        <authorList>
            <person name="Aylward J."/>
            <person name="Wilson A.M."/>
            <person name="Visagie C.M."/>
            <person name="Spraker J."/>
            <person name="Barnes I."/>
            <person name="Buitendag C."/>
            <person name="Ceriani C."/>
            <person name="Del Mar Angel L."/>
            <person name="du Plessis D."/>
            <person name="Fuchs T."/>
            <person name="Gasser K."/>
            <person name="Kramer D."/>
            <person name="Li W."/>
            <person name="Munsamy K."/>
            <person name="Piso A."/>
            <person name="Price J.L."/>
            <person name="Sonnekus B."/>
            <person name="Thomas C."/>
            <person name="van der Nest A."/>
            <person name="van Dijk A."/>
            <person name="van Heerden A."/>
            <person name="van Vuuren N."/>
            <person name="Yilmaz N."/>
            <person name="Duong T.A."/>
            <person name="van der Merwe N.A."/>
            <person name="Wingfield M.J."/>
            <person name="Wingfield B.D."/>
        </authorList>
    </citation>
    <scope>NUCLEOTIDE SEQUENCE [LARGE SCALE GENOMIC DNA]</scope>
    <source>
        <strain evidence="7 8">CMW 5346</strain>
    </source>
</reference>
<gene>
    <name evidence="7" type="ORF">Sste5346_006309</name>
</gene>
<sequence>MATDDKHPDSVTFHEDTSKADMEGGVLAADIPELLRILTPEELKKVGRRAVFKEEIIMMPCLMIMYILNYLDRNNISVAKLAPLHIFLTRLCQDDDREEITPFKGLQMAVRDPKTWLLLSVMYATFTSAGVTNFVSSVVNSFGFSRTITYVLTALPFLLCCVCMLANGFHSDRTGERFLHIVLPLVITLIANILAISTLNIGARYTAMMLIPASYYSSSNVHSPDDPNVAKEKK</sequence>
<dbReference type="Gene3D" id="1.20.1250.20">
    <property type="entry name" value="MFS general substrate transporter like domains"/>
    <property type="match status" value="1"/>
</dbReference>
<feature type="transmembrane region" description="Helical" evidence="6">
    <location>
        <begin position="147"/>
        <end position="169"/>
    </location>
</feature>
<organism evidence="7 8">
    <name type="scientific">Sporothrix stenoceras</name>
    <dbReference type="NCBI Taxonomy" id="5173"/>
    <lineage>
        <taxon>Eukaryota</taxon>
        <taxon>Fungi</taxon>
        <taxon>Dikarya</taxon>
        <taxon>Ascomycota</taxon>
        <taxon>Pezizomycotina</taxon>
        <taxon>Sordariomycetes</taxon>
        <taxon>Sordariomycetidae</taxon>
        <taxon>Ophiostomatales</taxon>
        <taxon>Ophiostomataceae</taxon>
        <taxon>Sporothrix</taxon>
    </lineage>
</organism>
<evidence type="ECO:0000256" key="6">
    <source>
        <dbReference type="SAM" id="Phobius"/>
    </source>
</evidence>
<evidence type="ECO:0000313" key="7">
    <source>
        <dbReference type="EMBL" id="KAL1893481.1"/>
    </source>
</evidence>
<dbReference type="SUPFAM" id="SSF103473">
    <property type="entry name" value="MFS general substrate transporter"/>
    <property type="match status" value="1"/>
</dbReference>
<keyword evidence="8" id="KW-1185">Reference proteome</keyword>
<feature type="transmembrane region" description="Helical" evidence="6">
    <location>
        <begin position="181"/>
        <end position="201"/>
    </location>
</feature>
<evidence type="ECO:0000256" key="3">
    <source>
        <dbReference type="ARBA" id="ARBA00022692"/>
    </source>
</evidence>
<dbReference type="InterPro" id="IPR036259">
    <property type="entry name" value="MFS_trans_sf"/>
</dbReference>
<evidence type="ECO:0000256" key="5">
    <source>
        <dbReference type="ARBA" id="ARBA00023136"/>
    </source>
</evidence>
<protein>
    <submittedName>
        <fullName evidence="7">Uncharacterized protein</fullName>
    </submittedName>
</protein>
<keyword evidence="2" id="KW-0813">Transport</keyword>
<proteinExistence type="predicted"/>
<dbReference type="PANTHER" id="PTHR43791:SF23">
    <property type="entry name" value="MAJOR FACILITATOR SUPERFAMILY (MFS) PROFILE DOMAIN-CONTAINING PROTEIN"/>
    <property type="match status" value="1"/>
</dbReference>
<accession>A0ABR3YYL3</accession>